<dbReference type="PANTHER" id="PTHR42828:SF3">
    <property type="entry name" value="THREONYLCARBAMOYL-AMP SYNTHASE"/>
    <property type="match status" value="1"/>
</dbReference>
<gene>
    <name evidence="2" type="ORF">A9Q84_19935</name>
</gene>
<protein>
    <recommendedName>
        <fullName evidence="1">YrdC-like domain-containing protein</fullName>
    </recommendedName>
</protein>
<accession>A0A1Y5F2S9</accession>
<dbReference type="EMBL" id="MAAO01000015">
    <property type="protein sequence ID" value="OUR93735.1"/>
    <property type="molecule type" value="Genomic_DNA"/>
</dbReference>
<dbReference type="InterPro" id="IPR052532">
    <property type="entry name" value="SUA5_domain"/>
</dbReference>
<evidence type="ECO:0000259" key="1">
    <source>
        <dbReference type="PROSITE" id="PS51163"/>
    </source>
</evidence>
<dbReference type="PROSITE" id="PS51163">
    <property type="entry name" value="YRDC"/>
    <property type="match status" value="1"/>
</dbReference>
<feature type="domain" description="YrdC-like" evidence="1">
    <location>
        <begin position="12"/>
        <end position="204"/>
    </location>
</feature>
<dbReference type="GO" id="GO:0003725">
    <property type="term" value="F:double-stranded RNA binding"/>
    <property type="evidence" value="ECO:0007669"/>
    <property type="project" value="InterPro"/>
</dbReference>
<organism evidence="2 3">
    <name type="scientific">Halobacteriovorax marinus</name>
    <dbReference type="NCBI Taxonomy" id="97084"/>
    <lineage>
        <taxon>Bacteria</taxon>
        <taxon>Pseudomonadati</taxon>
        <taxon>Bdellovibrionota</taxon>
        <taxon>Bacteriovoracia</taxon>
        <taxon>Bacteriovoracales</taxon>
        <taxon>Halobacteriovoraceae</taxon>
        <taxon>Halobacteriovorax</taxon>
    </lineage>
</organism>
<proteinExistence type="predicted"/>
<dbReference type="Gene3D" id="3.90.870.10">
    <property type="entry name" value="DHBP synthase"/>
    <property type="match status" value="1"/>
</dbReference>
<dbReference type="InterPro" id="IPR017945">
    <property type="entry name" value="DHBP_synth_RibB-like_a/b_dom"/>
</dbReference>
<sequence length="207" mass="23334">MIEYVVPESPDDRILKKASEILKNGGLVCYPTDTNWLIVCDPFIKKGLTKLYRLKNEGPLKHYSLICDTISRAQEVAHIHDSAFKMIRKKVPGHYTFIFEARKKITRAVQANKSDKEVGVRFCPDLISQNLVNLHGDVLLSTHITNELVGLNEGEEIYSYQIEETLRGPLDMIIDPGEYNFVGASTMVNLSVEGEVEVLRDGSGIWP</sequence>
<dbReference type="InterPro" id="IPR006070">
    <property type="entry name" value="Sua5-like_dom"/>
</dbReference>
<evidence type="ECO:0000313" key="3">
    <source>
        <dbReference type="Proteomes" id="UP000196531"/>
    </source>
</evidence>
<dbReference type="PANTHER" id="PTHR42828">
    <property type="entry name" value="DHBP SYNTHASE RIBB-LIKE ALPHA/BETA DOMAIN-CONTAINING PROTEIN"/>
    <property type="match status" value="1"/>
</dbReference>
<evidence type="ECO:0000313" key="2">
    <source>
        <dbReference type="EMBL" id="OUR93735.1"/>
    </source>
</evidence>
<dbReference type="Proteomes" id="UP000196531">
    <property type="component" value="Unassembled WGS sequence"/>
</dbReference>
<comment type="caution">
    <text evidence="2">The sequence shown here is derived from an EMBL/GenBank/DDBJ whole genome shotgun (WGS) entry which is preliminary data.</text>
</comment>
<dbReference type="Pfam" id="PF01300">
    <property type="entry name" value="Sua5_yciO_yrdC"/>
    <property type="match status" value="1"/>
</dbReference>
<name>A0A1Y5F2S9_9BACT</name>
<dbReference type="AlphaFoldDB" id="A0A1Y5F2S9"/>
<reference evidence="3" key="1">
    <citation type="journal article" date="2017" name="Proc. Natl. Acad. Sci. U.S.A.">
        <title>Simulation of Deepwater Horizon oil plume reveals substrate specialization within a complex community of hydrocarbon-degraders.</title>
        <authorList>
            <person name="Hu P."/>
            <person name="Dubinsky E.A."/>
            <person name="Probst A.J."/>
            <person name="Wang J."/>
            <person name="Sieber C.M.K."/>
            <person name="Tom L.M."/>
            <person name="Gardinali P."/>
            <person name="Banfield J.F."/>
            <person name="Atlas R.M."/>
            <person name="Andersen G.L."/>
        </authorList>
    </citation>
    <scope>NUCLEOTIDE SEQUENCE [LARGE SCALE GENOMIC DNA]</scope>
</reference>
<dbReference type="SUPFAM" id="SSF55821">
    <property type="entry name" value="YrdC/RibB"/>
    <property type="match status" value="1"/>
</dbReference>